<accession>A0ABU9AW37</accession>
<organism evidence="1 2">
    <name type="scientific">Luteolibacter soli</name>
    <dbReference type="NCBI Taxonomy" id="3135280"/>
    <lineage>
        <taxon>Bacteria</taxon>
        <taxon>Pseudomonadati</taxon>
        <taxon>Verrucomicrobiota</taxon>
        <taxon>Verrucomicrobiia</taxon>
        <taxon>Verrucomicrobiales</taxon>
        <taxon>Verrucomicrobiaceae</taxon>
        <taxon>Luteolibacter</taxon>
    </lineage>
</organism>
<proteinExistence type="predicted"/>
<evidence type="ECO:0000313" key="1">
    <source>
        <dbReference type="EMBL" id="MEK7951891.1"/>
    </source>
</evidence>
<protein>
    <recommendedName>
        <fullName evidence="3">DUF1795 domain-containing protein</fullName>
    </recommendedName>
</protein>
<dbReference type="RefSeq" id="WP_341405648.1">
    <property type="nucleotide sequence ID" value="NZ_JBBUKT010000005.1"/>
</dbReference>
<dbReference type="Proteomes" id="UP001371305">
    <property type="component" value="Unassembled WGS sequence"/>
</dbReference>
<dbReference type="EMBL" id="JBBUKT010000005">
    <property type="protein sequence ID" value="MEK7951891.1"/>
    <property type="molecule type" value="Genomic_DNA"/>
</dbReference>
<reference evidence="1 2" key="1">
    <citation type="submission" date="2024-04" db="EMBL/GenBank/DDBJ databases">
        <title>Luteolibacter sp. isolated from soil.</title>
        <authorList>
            <person name="An J."/>
        </authorList>
    </citation>
    <scope>NUCLEOTIDE SEQUENCE [LARGE SCALE GENOMIC DNA]</scope>
    <source>
        <strain evidence="1 2">Y139</strain>
    </source>
</reference>
<sequence length="212" mass="22661">MPLRVAGEAVIGGAMKIRALTACLGFALFLPACRKPAEVTVDEERPLTMRDEQVKLDATSNDRFQAPGGATSNPFLAGKVPEGWLEMPGNQFRLLNYRFGSGGEVAVGLSSGGLTDNVNRWLRQFDKDPVTDGDVAKLEKGAVVGIEGVWVAAEGDYMPGMGQSARPKQALYGLVAQDAGRVITVKMTGPAEEVAAQKEALKVFVAALRRRE</sequence>
<keyword evidence="2" id="KW-1185">Reference proteome</keyword>
<gene>
    <name evidence="1" type="ORF">WKV53_15355</name>
</gene>
<evidence type="ECO:0000313" key="2">
    <source>
        <dbReference type="Proteomes" id="UP001371305"/>
    </source>
</evidence>
<name>A0ABU9AW37_9BACT</name>
<evidence type="ECO:0008006" key="3">
    <source>
        <dbReference type="Google" id="ProtNLM"/>
    </source>
</evidence>
<comment type="caution">
    <text evidence="1">The sequence shown here is derived from an EMBL/GenBank/DDBJ whole genome shotgun (WGS) entry which is preliminary data.</text>
</comment>